<proteinExistence type="predicted"/>
<dbReference type="EMBL" id="CAFZ01000019">
    <property type="protein sequence ID" value="CCA67754.1"/>
    <property type="molecule type" value="Genomic_DNA"/>
</dbReference>
<feature type="transmembrane region" description="Helical" evidence="2">
    <location>
        <begin position="250"/>
        <end position="269"/>
    </location>
</feature>
<evidence type="ECO:0000256" key="2">
    <source>
        <dbReference type="SAM" id="Phobius"/>
    </source>
</evidence>
<dbReference type="PANTHER" id="PTHR36840:SF1">
    <property type="entry name" value="BLL5714 PROTEIN"/>
    <property type="match status" value="1"/>
</dbReference>
<dbReference type="Pfam" id="PF06772">
    <property type="entry name" value="LtrA"/>
    <property type="match status" value="1"/>
</dbReference>
<reference evidence="3 4" key="1">
    <citation type="journal article" date="2011" name="PLoS Pathog.">
        <title>Endophytic Life Strategies Decoded by Genome and Transcriptome Analyses of the Mutualistic Root Symbiont Piriformospora indica.</title>
        <authorList>
            <person name="Zuccaro A."/>
            <person name="Lahrmann U."/>
            <person name="Guldener U."/>
            <person name="Langen G."/>
            <person name="Pfiffi S."/>
            <person name="Biedenkopf D."/>
            <person name="Wong P."/>
            <person name="Samans B."/>
            <person name="Grimm C."/>
            <person name="Basiewicz M."/>
            <person name="Murat C."/>
            <person name="Martin F."/>
            <person name="Kogel K.H."/>
        </authorList>
    </citation>
    <scope>NUCLEOTIDE SEQUENCE [LARGE SCALE GENOMIC DNA]</scope>
    <source>
        <strain evidence="3 4">DSM 11827</strain>
    </source>
</reference>
<dbReference type="HOGENOM" id="CLU_022899_2_0_1"/>
<dbReference type="InParanoid" id="G4T8V2"/>
<dbReference type="PANTHER" id="PTHR36840">
    <property type="entry name" value="BLL5714 PROTEIN"/>
    <property type="match status" value="1"/>
</dbReference>
<protein>
    <submittedName>
        <fullName evidence="3">Uncharacterized protein</fullName>
    </submittedName>
</protein>
<feature type="transmembrane region" description="Helical" evidence="2">
    <location>
        <begin position="436"/>
        <end position="455"/>
    </location>
</feature>
<dbReference type="AlphaFoldDB" id="G4T8V2"/>
<feature type="transmembrane region" description="Helical" evidence="2">
    <location>
        <begin position="223"/>
        <end position="244"/>
    </location>
</feature>
<feature type="transmembrane region" description="Helical" evidence="2">
    <location>
        <begin position="192"/>
        <end position="216"/>
    </location>
</feature>
<gene>
    <name evidence="3" type="ORF">PIIN_01578</name>
</gene>
<keyword evidence="2" id="KW-1133">Transmembrane helix</keyword>
<name>G4T8V2_SERID</name>
<evidence type="ECO:0000313" key="4">
    <source>
        <dbReference type="Proteomes" id="UP000007148"/>
    </source>
</evidence>
<keyword evidence="2" id="KW-0472">Membrane</keyword>
<feature type="transmembrane region" description="Helical" evidence="2">
    <location>
        <begin position="132"/>
        <end position="151"/>
    </location>
</feature>
<organism evidence="3 4">
    <name type="scientific">Serendipita indica (strain DSM 11827)</name>
    <name type="common">Root endophyte fungus</name>
    <name type="synonym">Piriformospora indica</name>
    <dbReference type="NCBI Taxonomy" id="1109443"/>
    <lineage>
        <taxon>Eukaryota</taxon>
        <taxon>Fungi</taxon>
        <taxon>Dikarya</taxon>
        <taxon>Basidiomycota</taxon>
        <taxon>Agaricomycotina</taxon>
        <taxon>Agaricomycetes</taxon>
        <taxon>Sebacinales</taxon>
        <taxon>Serendipitaceae</taxon>
        <taxon>Serendipita</taxon>
    </lineage>
</organism>
<dbReference type="OMA" id="QRLVILW"/>
<dbReference type="STRING" id="1109443.G4T8V2"/>
<feature type="transmembrane region" description="Helical" evidence="2">
    <location>
        <begin position="364"/>
        <end position="383"/>
    </location>
</feature>
<dbReference type="Proteomes" id="UP000007148">
    <property type="component" value="Unassembled WGS sequence"/>
</dbReference>
<dbReference type="OrthoDB" id="191995at2759"/>
<sequence length="561" mass="61813">MPEQPSLAIHSTFTQYGPGQIGFIDDESSETEGAPVYTLRSLVKPFVIKQWVYRGKIYRERKERVPSRFELFFDLVFVAIAHQLSDAAAEHAGGPGLAQFILTFFPTWGLWNETRAFINASGTDDVLQRVGVLYMMALLLGYTANASAITLGNHGGNQSTSTESTAGESTTHAILAAVLAEGGTSAHTSDTALVTATAFFLLAKGLRIIFFGMYAVALPTFRAALLFQGLNQVIGFFLYFPLLFVRSPTAIITLASLGMAWEIIMRYSIGIYRVQWDSVLSRFKRKAPPVVEKEDPAPEVDVVNDPDRVSQVEEQRHLLGSHVPALNIEHFLERTAAFIVIVLGEMVLSVVYHATPEQVGFKKIYGNAVCGLIIAFNFGWLYFDAECSHRFLHALRRNWFTGLTFTNLHFPLSAALILAGAATSRMTQHEDQVNDAIRWYFGGGLGCAMISMALIGMLHRNLDPQGTTKLDRHVQLGFRLAVGIIMCCLPLSKLSPLELMGSCAGLTTFLVVEETYGKLHRGKKGPTSEPDDVPRTGSPQQELMESGAGDATREEHEKKEN</sequence>
<comment type="caution">
    <text evidence="3">The sequence shown here is derived from an EMBL/GenBank/DDBJ whole genome shotgun (WGS) entry which is preliminary data.</text>
</comment>
<accession>G4T8V2</accession>
<feature type="transmembrane region" description="Helical" evidence="2">
    <location>
        <begin position="404"/>
        <end position="424"/>
    </location>
</feature>
<evidence type="ECO:0000256" key="1">
    <source>
        <dbReference type="SAM" id="MobiDB-lite"/>
    </source>
</evidence>
<keyword evidence="4" id="KW-1185">Reference proteome</keyword>
<feature type="transmembrane region" description="Helical" evidence="2">
    <location>
        <begin position="335"/>
        <end position="352"/>
    </location>
</feature>
<keyword evidence="2" id="KW-0812">Transmembrane</keyword>
<evidence type="ECO:0000313" key="3">
    <source>
        <dbReference type="EMBL" id="CCA67754.1"/>
    </source>
</evidence>
<dbReference type="eggNOG" id="ENOG502RZXZ">
    <property type="taxonomic scope" value="Eukaryota"/>
</dbReference>
<feature type="region of interest" description="Disordered" evidence="1">
    <location>
        <begin position="520"/>
        <end position="561"/>
    </location>
</feature>
<feature type="compositionally biased region" description="Basic and acidic residues" evidence="1">
    <location>
        <begin position="551"/>
        <end position="561"/>
    </location>
</feature>
<dbReference type="InterPro" id="IPR010640">
    <property type="entry name" value="Low_temperature_requirement_A"/>
</dbReference>